<organism evidence="1 2">
    <name type="scientific">Tamlana crocina</name>
    <dbReference type="NCBI Taxonomy" id="393006"/>
    <lineage>
        <taxon>Bacteria</taxon>
        <taxon>Pseudomonadati</taxon>
        <taxon>Bacteroidota</taxon>
        <taxon>Flavobacteriia</taxon>
        <taxon>Flavobacteriales</taxon>
        <taxon>Flavobacteriaceae</taxon>
        <taxon>Tamlana</taxon>
    </lineage>
</organism>
<comment type="caution">
    <text evidence="1">The sequence shown here is derived from an EMBL/GenBank/DDBJ whole genome shotgun (WGS) entry which is preliminary data.</text>
</comment>
<evidence type="ECO:0000313" key="2">
    <source>
        <dbReference type="Proteomes" id="UP000760545"/>
    </source>
</evidence>
<name>A0ABX1DH05_9FLAO</name>
<dbReference type="Proteomes" id="UP000760545">
    <property type="component" value="Unassembled WGS sequence"/>
</dbReference>
<evidence type="ECO:0000313" key="1">
    <source>
        <dbReference type="EMBL" id="NJX17597.1"/>
    </source>
</evidence>
<protein>
    <submittedName>
        <fullName evidence="1">TonB-dependent receptor</fullName>
    </submittedName>
</protein>
<feature type="non-terminal residue" evidence="1">
    <location>
        <position position="95"/>
    </location>
</feature>
<dbReference type="EMBL" id="JAAVJS010000834">
    <property type="protein sequence ID" value="NJX17597.1"/>
    <property type="molecule type" value="Genomic_DNA"/>
</dbReference>
<keyword evidence="1" id="KW-0675">Receptor</keyword>
<accession>A0ABX1DH05</accession>
<feature type="non-terminal residue" evidence="1">
    <location>
        <position position="1"/>
    </location>
</feature>
<keyword evidence="2" id="KW-1185">Reference proteome</keyword>
<gene>
    <name evidence="1" type="ORF">HC176_19190</name>
</gene>
<sequence>LVRNLHFSAGGFQAKYGDKLSSVLDIEYRRPTDFRASLDAGLLGVNAAAEGVSKNGKLSALGGIRYRNNNLLVEARETETNFEPLFADAQLNLIY</sequence>
<reference evidence="1 2" key="1">
    <citation type="submission" date="2020-03" db="EMBL/GenBank/DDBJ databases">
        <title>Tamlana sp. nov, isolated from XXX.</title>
        <authorList>
            <person name="Cao W.R."/>
        </authorList>
    </citation>
    <scope>NUCLEOTIDE SEQUENCE [LARGE SCALE GENOMIC DNA]</scope>
    <source>
        <strain evidence="1 2">HST1-43</strain>
    </source>
</reference>
<proteinExistence type="predicted"/>